<protein>
    <submittedName>
        <fullName evidence="2">Condensin complex subunit 1</fullName>
    </submittedName>
</protein>
<reference evidence="2" key="1">
    <citation type="submission" date="2016-11" db="UniProtKB">
        <authorList>
            <consortium name="WormBaseParasite"/>
        </authorList>
    </citation>
    <scope>IDENTIFICATION</scope>
</reference>
<dbReference type="Proteomes" id="UP000095287">
    <property type="component" value="Unplaced"/>
</dbReference>
<keyword evidence="1" id="KW-1185">Reference proteome</keyword>
<accession>A0A1I8A857</accession>
<sequence>MEKLAEEVTEALQNEFLNTVVAVQLDDDELQLDEEERIEDYKKKLQIINKKIENGKNCLMFAYEVQRCLPAAVRGIFTGQLNEIRESLRFISECRKFEVRESSAAVKDALGLIWRKDNSLRDVVVDEAMKMFCSENEDRTVANLRTARNLMEIFLENEENEMESIEETVYQMLVTANAFDDNIVKLFCILVILGDDRVRWSALRLIAVVTR</sequence>
<evidence type="ECO:0000313" key="1">
    <source>
        <dbReference type="Proteomes" id="UP000095287"/>
    </source>
</evidence>
<dbReference type="AlphaFoldDB" id="A0A1I8A857"/>
<evidence type="ECO:0000313" key="2">
    <source>
        <dbReference type="WBParaSite" id="L893_g33650.t1"/>
    </source>
</evidence>
<organism evidence="1 2">
    <name type="scientific">Steinernema glaseri</name>
    <dbReference type="NCBI Taxonomy" id="37863"/>
    <lineage>
        <taxon>Eukaryota</taxon>
        <taxon>Metazoa</taxon>
        <taxon>Ecdysozoa</taxon>
        <taxon>Nematoda</taxon>
        <taxon>Chromadorea</taxon>
        <taxon>Rhabditida</taxon>
        <taxon>Tylenchina</taxon>
        <taxon>Panagrolaimomorpha</taxon>
        <taxon>Strongyloidoidea</taxon>
        <taxon>Steinernematidae</taxon>
        <taxon>Steinernema</taxon>
    </lineage>
</organism>
<name>A0A1I8A857_9BILA</name>
<proteinExistence type="predicted"/>
<dbReference type="WBParaSite" id="L893_g33650.t1">
    <property type="protein sequence ID" value="L893_g33650.t1"/>
    <property type="gene ID" value="L893_g33650"/>
</dbReference>